<dbReference type="STRING" id="402676.B6K369"/>
<evidence type="ECO:0000313" key="3">
    <source>
        <dbReference type="JaponicusDB" id="SJAG_03051"/>
    </source>
</evidence>
<dbReference type="RefSeq" id="XP_002174219.1">
    <property type="nucleotide sequence ID" value="XM_002174183.2"/>
</dbReference>
<dbReference type="EMBL" id="KE651167">
    <property type="protein sequence ID" value="EEB07926.1"/>
    <property type="molecule type" value="Genomic_DNA"/>
</dbReference>
<feature type="compositionally biased region" description="Polar residues" evidence="1">
    <location>
        <begin position="11"/>
        <end position="25"/>
    </location>
</feature>
<feature type="compositionally biased region" description="Basic and acidic residues" evidence="1">
    <location>
        <begin position="1"/>
        <end position="10"/>
    </location>
</feature>
<accession>B6K369</accession>
<dbReference type="VEuPathDB" id="FungiDB:SJAG_03051"/>
<organism evidence="2 4">
    <name type="scientific">Schizosaccharomyces japonicus (strain yFS275 / FY16936)</name>
    <name type="common">Fission yeast</name>
    <dbReference type="NCBI Taxonomy" id="402676"/>
    <lineage>
        <taxon>Eukaryota</taxon>
        <taxon>Fungi</taxon>
        <taxon>Dikarya</taxon>
        <taxon>Ascomycota</taxon>
        <taxon>Taphrinomycotina</taxon>
        <taxon>Schizosaccharomycetes</taxon>
        <taxon>Schizosaccharomycetales</taxon>
        <taxon>Schizosaccharomycetaceae</taxon>
        <taxon>Schizosaccharomyces</taxon>
    </lineage>
</organism>
<dbReference type="OMA" id="SSIGDIW"/>
<gene>
    <name evidence="3" type="primary">sws1</name>
    <name evidence="2" type="ORF">SJAG_03051</name>
</gene>
<evidence type="ECO:0000313" key="4">
    <source>
        <dbReference type="Proteomes" id="UP000001744"/>
    </source>
</evidence>
<protein>
    <submittedName>
        <fullName evidence="2">SWIM domain containing-Srs2 interacting protein 1</fullName>
    </submittedName>
</protein>
<dbReference type="GeneID" id="7048967"/>
<sequence>MKSVDPKENNIRSASNVSATETVRNSNNHSRIENTFCIRQVIDTLFCQLSKHIQVAENESLAELVIKVPEVSQIWLALSVLLEQHWKAATRLIDARKIVLVDYEKGQWKCTIDTGSFDINAKIWHCSCTQFVFSAFGKPLELINDSTVQFGFWGGRCLALHPPVCQHLVAACIYSVCYPKLKEQHNANRNEEHERSTEPPP</sequence>
<dbReference type="AlphaFoldDB" id="B6K369"/>
<keyword evidence="4" id="KW-1185">Reference proteome</keyword>
<feature type="region of interest" description="Disordered" evidence="1">
    <location>
        <begin position="1"/>
        <end position="25"/>
    </location>
</feature>
<dbReference type="Proteomes" id="UP000001744">
    <property type="component" value="Unassembled WGS sequence"/>
</dbReference>
<evidence type="ECO:0000313" key="2">
    <source>
        <dbReference type="EMBL" id="EEB07926.1"/>
    </source>
</evidence>
<evidence type="ECO:0000256" key="1">
    <source>
        <dbReference type="SAM" id="MobiDB-lite"/>
    </source>
</evidence>
<name>B6K369_SCHJY</name>
<reference evidence="2 4" key="1">
    <citation type="journal article" date="2011" name="Science">
        <title>Comparative functional genomics of the fission yeasts.</title>
        <authorList>
            <person name="Rhind N."/>
            <person name="Chen Z."/>
            <person name="Yassour M."/>
            <person name="Thompson D.A."/>
            <person name="Haas B.J."/>
            <person name="Habib N."/>
            <person name="Wapinski I."/>
            <person name="Roy S."/>
            <person name="Lin M.F."/>
            <person name="Heiman D.I."/>
            <person name="Young S.K."/>
            <person name="Furuya K."/>
            <person name="Guo Y."/>
            <person name="Pidoux A."/>
            <person name="Chen H.M."/>
            <person name="Robbertse B."/>
            <person name="Goldberg J.M."/>
            <person name="Aoki K."/>
            <person name="Bayne E.H."/>
            <person name="Berlin A.M."/>
            <person name="Desjardins C.A."/>
            <person name="Dobbs E."/>
            <person name="Dukaj L."/>
            <person name="Fan L."/>
            <person name="FitzGerald M.G."/>
            <person name="French C."/>
            <person name="Gujja S."/>
            <person name="Hansen K."/>
            <person name="Keifenheim D."/>
            <person name="Levin J.Z."/>
            <person name="Mosher R.A."/>
            <person name="Mueller C.A."/>
            <person name="Pfiffner J."/>
            <person name="Priest M."/>
            <person name="Russ C."/>
            <person name="Smialowska A."/>
            <person name="Swoboda P."/>
            <person name="Sykes S.M."/>
            <person name="Vaughn M."/>
            <person name="Vengrova S."/>
            <person name="Yoder R."/>
            <person name="Zeng Q."/>
            <person name="Allshire R."/>
            <person name="Baulcombe D."/>
            <person name="Birren B.W."/>
            <person name="Brown W."/>
            <person name="Ekwall K."/>
            <person name="Kellis M."/>
            <person name="Leatherwood J."/>
            <person name="Levin H."/>
            <person name="Margalit H."/>
            <person name="Martienssen R."/>
            <person name="Nieduszynski C.A."/>
            <person name="Spatafora J.W."/>
            <person name="Friedman N."/>
            <person name="Dalgaard J.Z."/>
            <person name="Baumann P."/>
            <person name="Niki H."/>
            <person name="Regev A."/>
            <person name="Nusbaum C."/>
        </authorList>
    </citation>
    <scope>NUCLEOTIDE SEQUENCE [LARGE SCALE GENOMIC DNA]</scope>
    <source>
        <strain evidence="4">yFS275 / FY16936</strain>
    </source>
</reference>
<dbReference type="HOGENOM" id="CLU_1361117_0_0_1"/>
<dbReference type="JaponicusDB" id="SJAG_03051">
    <property type="gene designation" value="sws1"/>
</dbReference>
<proteinExistence type="predicted"/>